<dbReference type="SMART" id="SM00237">
    <property type="entry name" value="Calx_beta"/>
    <property type="match status" value="4"/>
</dbReference>
<evidence type="ECO:0000259" key="5">
    <source>
        <dbReference type="SMART" id="SM00237"/>
    </source>
</evidence>
<name>A0A2W5KN02_9GAMM</name>
<keyword evidence="4" id="KW-0812">Transmembrane</keyword>
<evidence type="ECO:0000256" key="2">
    <source>
        <dbReference type="ARBA" id="ARBA00022737"/>
    </source>
</evidence>
<dbReference type="Gene3D" id="2.60.40.10">
    <property type="entry name" value="Immunoglobulins"/>
    <property type="match status" value="11"/>
</dbReference>
<dbReference type="InterPro" id="IPR038081">
    <property type="entry name" value="CalX-like_sf"/>
</dbReference>
<feature type="domain" description="Calx-beta" evidence="5">
    <location>
        <begin position="413"/>
        <end position="509"/>
    </location>
</feature>
<dbReference type="EMBL" id="QFPO01000003">
    <property type="protein sequence ID" value="PZQ18412.1"/>
    <property type="molecule type" value="Genomic_DNA"/>
</dbReference>
<evidence type="ECO:0000313" key="6">
    <source>
        <dbReference type="EMBL" id="PZQ18412.1"/>
    </source>
</evidence>
<dbReference type="Pfam" id="PF03160">
    <property type="entry name" value="Calx-beta"/>
    <property type="match status" value="3"/>
</dbReference>
<keyword evidence="4" id="KW-0472">Membrane</keyword>
<dbReference type="GO" id="GO:0007154">
    <property type="term" value="P:cell communication"/>
    <property type="evidence" value="ECO:0007669"/>
    <property type="project" value="InterPro"/>
</dbReference>
<feature type="domain" description="Calx-beta" evidence="5">
    <location>
        <begin position="635"/>
        <end position="735"/>
    </location>
</feature>
<keyword evidence="4" id="KW-1133">Transmembrane helix</keyword>
<dbReference type="PANTHER" id="PTHR37494">
    <property type="entry name" value="HEMAGGLUTININ"/>
    <property type="match status" value="1"/>
</dbReference>
<evidence type="ECO:0000256" key="1">
    <source>
        <dbReference type="ARBA" id="ARBA00022729"/>
    </source>
</evidence>
<dbReference type="InterPro" id="IPR015919">
    <property type="entry name" value="Cadherin-like_sf"/>
</dbReference>
<dbReference type="GO" id="GO:0016020">
    <property type="term" value="C:membrane"/>
    <property type="evidence" value="ECO:0007669"/>
    <property type="project" value="InterPro"/>
</dbReference>
<dbReference type="Proteomes" id="UP000249046">
    <property type="component" value="Unassembled WGS sequence"/>
</dbReference>
<dbReference type="InterPro" id="IPR013783">
    <property type="entry name" value="Ig-like_fold"/>
</dbReference>
<dbReference type="Pfam" id="PF17963">
    <property type="entry name" value="Big_9"/>
    <property type="match status" value="1"/>
</dbReference>
<dbReference type="PANTHER" id="PTHR37494:SF1">
    <property type="entry name" value="STAPHYLOCOCCUS AUREUS SURFACE PROTEIN A"/>
    <property type="match status" value="1"/>
</dbReference>
<evidence type="ECO:0000256" key="3">
    <source>
        <dbReference type="ARBA" id="ARBA00022837"/>
    </source>
</evidence>
<dbReference type="InterPro" id="IPR026442">
    <property type="entry name" value="IPTL_CTERM"/>
</dbReference>
<feature type="domain" description="Calx-beta" evidence="5">
    <location>
        <begin position="522"/>
        <end position="623"/>
    </location>
</feature>
<keyword evidence="1" id="KW-0732">Signal</keyword>
<accession>A0A2W5KN02</accession>
<evidence type="ECO:0000313" key="7">
    <source>
        <dbReference type="Proteomes" id="UP000249046"/>
    </source>
</evidence>
<feature type="transmembrane region" description="Helical" evidence="4">
    <location>
        <begin position="1744"/>
        <end position="1767"/>
    </location>
</feature>
<organism evidence="6 7">
    <name type="scientific">Rhodanobacter denitrificans</name>
    <dbReference type="NCBI Taxonomy" id="666685"/>
    <lineage>
        <taxon>Bacteria</taxon>
        <taxon>Pseudomonadati</taxon>
        <taxon>Pseudomonadota</taxon>
        <taxon>Gammaproteobacteria</taxon>
        <taxon>Lysobacterales</taxon>
        <taxon>Rhodanobacteraceae</taxon>
        <taxon>Rhodanobacter</taxon>
    </lineage>
</organism>
<sequence length="1776" mass="174008">MKDVIRAETPRVSRRLALGLWSAWLLCIGIVLAGPAAAQNSVYCPTLNASVANGDSVSIDVTNCDGPLNIGVGDPGIPPLHGTYTVGPQTGPLGTQFVTYSHNGNSATSDSFYLEDEDGGHININITIGPPTVAIVVAPATLPTMRAGTPFSQTLTSSGGVDPYTYALTAGTLPAGLTLTPAGLLSGTPTQRGPYAFSVRSQDSIGDFVIKGYTGTVLNPILTLVPNSATAIQGVAFSQALSVSGGVAPHVFQLESGVLPTGITLTPAGLLSGTTSAAPGNYPVTLRVTDASTGSGSYFELEPFTLTVSPPPAVSIAVAPASVQEDSGTALVYTVTRTLNLTSPTVVNLTTGGTATPGTDYTGGTATATIPAGQTTTTVSIVPVSDTTVEANETVILSVAAGAGYTVGSPASATGTITNDDQPVANLSVTPSSLLEDSGGAFVFTVTLDQATPTSIQIAYSIGGTASNTDYTNSGLLLISAGTTSGQVTVTPIADALIEPDETVVFTILPGLGYTVGSTDTATAVIVNDDSPSLSINDVSQNEGNAGTTAFTFTVSLSQAAGPGGVTFDIATADGTATAGSDYVARSLTAQTIPAGSSTYAFTVQVNGDTLNEADETFFVNVGNVTGAVVNDNQGVGTIVNDDAPPSLGIGNVSVPEGDSGTTPAVFTVSLSAASGQTVTVNYATANGTATASADYQPASGTLTFPPGTTTQTITVQVIGDIVPEADETFSVVLSAPSNATLGSATGTGTIVDDDEPVTIAPTTLPNAAVAAAYSQTLTASGGNGGPYTFAVTAGALPAGLTLSGGGVLAGTPTASGSFAFTVTATDSSPSPGPFNGVQAYTLNVTAPTVVLPATALAQAVLDSPYTAVLNPASGGTAPYTYAQTGGTLPGGITLASDGTLSGTPTAIGTFDFSVTATDSTTGDGPYTSAPRDYSLIVVDAIPIANPVSANVPYDAPATPVTLNITGGTPASVAIATAPTHGTAIASGLSMTYQPNPGYAGPDTFTYTASNGTGTSAPATVTITVGDPTITITPDGALTAPVGAPYTLGFTFAGGAAPYGSYAVTGLPAGLTVTASTATTVTVSGTPTAAGTFSVEVTGTDSSTGTGPFTQSATFTLTIGAATLTMTPPAGDLALVYNAPYSQSFEASGGTAPYTYAVTAGTLPAGITLSSGGQMTGTPTAPGDYPVTITATDASTGTGAPFTVAQAYTLRVGAATITIAPATLPAPVVGAAYAQQLTASGGAAPYTYAIASGTLPTGLSMSTSGQLSGTPTASGSFTFTVIAEDDNAQTGSQAYTLDVAPPTLTLLPATLPNGLAGTAYSQQFTASGGLAPYTYAVIVGTLPAGLSLSSAGLLSGTPTADGSYSFSVQATDSTGGTAGTVTVAYTLTIGAPTITIAPATIPDGVVGEAYTATLTASGGTAPYTYAVTAGALPAGVTLASGGTLAGTPTAGGSFTFTVTATDANDFTGTQAYTLQIGSPTIEIAPPALPAGTVGTAYSQALTASGGTAPYTYAISAGTLPGGLALAGDGTLSGTPTASGSFAFTVTATDANAQTGERAYTLEIVDALTLPATDLPDASAGAAYSATLNPAVGGTPPYTYALTGGALPAGLTLGGDGTIAGTPSEVGAFGFTVTVTDSVDGTASGDFTLTVGLQAQTIVFPPQAVTQRPFVQGGTFAIDPLATGGASGNPVTYTAGPPSVCTISGTTVTMVGPGVCVITASQAGGGLYAPATPVSQSVTLVGEPVAVPTLSQTALALLMLLLAGLGAWRQRPLGRRR</sequence>
<dbReference type="GO" id="GO:0005509">
    <property type="term" value="F:calcium ion binding"/>
    <property type="evidence" value="ECO:0007669"/>
    <property type="project" value="InterPro"/>
</dbReference>
<proteinExistence type="predicted"/>
<comment type="caution">
    <text evidence="6">The sequence shown here is derived from an EMBL/GenBank/DDBJ whole genome shotgun (WGS) entry which is preliminary data.</text>
</comment>
<dbReference type="Gene3D" id="2.60.40.3440">
    <property type="match status" value="1"/>
</dbReference>
<dbReference type="SUPFAM" id="SSF141072">
    <property type="entry name" value="CalX-like"/>
    <property type="match status" value="4"/>
</dbReference>
<dbReference type="Gene3D" id="2.60.40.2030">
    <property type="match status" value="4"/>
</dbReference>
<protein>
    <submittedName>
        <fullName evidence="6">Autotransporter outer membrane beta-barrel domain-containing protein</fullName>
    </submittedName>
</protein>
<keyword evidence="3" id="KW-0106">Calcium</keyword>
<evidence type="ECO:0000256" key="4">
    <source>
        <dbReference type="SAM" id="Phobius"/>
    </source>
</evidence>
<feature type="domain" description="Calx-beta" evidence="5">
    <location>
        <begin position="304"/>
        <end position="400"/>
    </location>
</feature>
<dbReference type="NCBIfam" id="TIGR04174">
    <property type="entry name" value="IPTL_CTERM"/>
    <property type="match status" value="1"/>
</dbReference>
<dbReference type="Pfam" id="PF05345">
    <property type="entry name" value="He_PIG"/>
    <property type="match status" value="11"/>
</dbReference>
<gene>
    <name evidence="6" type="ORF">DI564_03655</name>
</gene>
<dbReference type="Pfam" id="PF18203">
    <property type="entry name" value="IPTL-CTERM"/>
    <property type="match status" value="1"/>
</dbReference>
<dbReference type="InterPro" id="IPR003644">
    <property type="entry name" value="Calx_beta"/>
</dbReference>
<keyword evidence="2" id="KW-0677">Repeat</keyword>
<dbReference type="SUPFAM" id="SSF49313">
    <property type="entry name" value="Cadherin-like"/>
    <property type="match status" value="10"/>
</dbReference>
<reference evidence="6 7" key="1">
    <citation type="submission" date="2017-08" db="EMBL/GenBank/DDBJ databases">
        <title>Infants hospitalized years apart are colonized by the same room-sourced microbial strains.</title>
        <authorList>
            <person name="Brooks B."/>
            <person name="Olm M.R."/>
            <person name="Firek B.A."/>
            <person name="Baker R."/>
            <person name="Thomas B.C."/>
            <person name="Morowitz M.J."/>
            <person name="Banfield J.F."/>
        </authorList>
    </citation>
    <scope>NUCLEOTIDE SEQUENCE [LARGE SCALE GENOMIC DNA]</scope>
    <source>
        <strain evidence="6">S2_005_003_R2_42</strain>
    </source>
</reference>